<feature type="transmembrane region" description="Helical" evidence="2">
    <location>
        <begin position="33"/>
        <end position="57"/>
    </location>
</feature>
<feature type="compositionally biased region" description="Polar residues" evidence="1">
    <location>
        <begin position="137"/>
        <end position="147"/>
    </location>
</feature>
<feature type="compositionally biased region" description="Polar residues" evidence="1">
    <location>
        <begin position="171"/>
        <end position="202"/>
    </location>
</feature>
<gene>
    <name evidence="3" type="ORF">RSOLAG1IB_08854</name>
</gene>
<proteinExistence type="predicted"/>
<keyword evidence="2" id="KW-1133">Transmembrane helix</keyword>
<accession>A0A0B7FMA8</accession>
<reference evidence="3 4" key="1">
    <citation type="submission" date="2014-11" db="EMBL/GenBank/DDBJ databases">
        <authorList>
            <person name="Wibberg Daniel"/>
        </authorList>
    </citation>
    <scope>NUCLEOTIDE SEQUENCE [LARGE SCALE GENOMIC DNA]</scope>
    <source>
        <strain evidence="3">Rhizoctonia solani AG1-IB 7/3/14</strain>
    </source>
</reference>
<dbReference type="CDD" id="cd12087">
    <property type="entry name" value="TM_EGFR-like"/>
    <property type="match status" value="1"/>
</dbReference>
<evidence type="ECO:0000256" key="2">
    <source>
        <dbReference type="SAM" id="Phobius"/>
    </source>
</evidence>
<dbReference type="AlphaFoldDB" id="A0A0B7FMA8"/>
<dbReference type="STRING" id="1108050.A0A0B7FMA8"/>
<protein>
    <submittedName>
        <fullName evidence="3">Uncharacterized protein</fullName>
    </submittedName>
</protein>
<evidence type="ECO:0000313" key="4">
    <source>
        <dbReference type="Proteomes" id="UP000059188"/>
    </source>
</evidence>
<evidence type="ECO:0000313" key="3">
    <source>
        <dbReference type="EMBL" id="CEL58825.1"/>
    </source>
</evidence>
<evidence type="ECO:0000256" key="1">
    <source>
        <dbReference type="SAM" id="MobiDB-lite"/>
    </source>
</evidence>
<organism evidence="3 4">
    <name type="scientific">Thanatephorus cucumeris (strain AG1-IB / isolate 7/3/14)</name>
    <name type="common">Lettuce bottom rot fungus</name>
    <name type="synonym">Rhizoctonia solani</name>
    <dbReference type="NCBI Taxonomy" id="1108050"/>
    <lineage>
        <taxon>Eukaryota</taxon>
        <taxon>Fungi</taxon>
        <taxon>Dikarya</taxon>
        <taxon>Basidiomycota</taxon>
        <taxon>Agaricomycotina</taxon>
        <taxon>Agaricomycetes</taxon>
        <taxon>Cantharellales</taxon>
        <taxon>Ceratobasidiaceae</taxon>
        <taxon>Rhizoctonia</taxon>
        <taxon>Rhizoctonia solani AG-1</taxon>
    </lineage>
</organism>
<name>A0A0B7FMA8_THACB</name>
<sequence length="269" mass="27859">MGLDTLMPNHGGTSLTAQETGAVLVPRSEPRSVSIVGALISGIITGIAVLTLLVIWIRRRLIASGKVQVPRAVYGPGGGAPYNYAYNAGVVLPTIPRYTGLPEPQNGESTGSAGVTYAMPTPIHDIHQPRPLPMSVTPMQENATDARSWSGFGSRPSDGQNPTCNGDVEASYQSPRGRSSYDITNTNSAFSSTPGVSNTNGSAPPMQAPPTEHQLTSETGAHHNRGLYLPPASPLESPYPMAIAGNISGPPDGAAPPTTDFAGAEKPPG</sequence>
<dbReference type="OrthoDB" id="5358959at2759"/>
<keyword evidence="2" id="KW-0472">Membrane</keyword>
<dbReference type="EMBL" id="LN679134">
    <property type="protein sequence ID" value="CEL58825.1"/>
    <property type="molecule type" value="Genomic_DNA"/>
</dbReference>
<dbReference type="Proteomes" id="UP000059188">
    <property type="component" value="Unassembled WGS sequence"/>
</dbReference>
<feature type="region of interest" description="Disordered" evidence="1">
    <location>
        <begin position="101"/>
        <end position="269"/>
    </location>
</feature>
<keyword evidence="2" id="KW-0812">Transmembrane</keyword>
<keyword evidence="4" id="KW-1185">Reference proteome</keyword>